<feature type="region of interest" description="Disordered" evidence="3">
    <location>
        <begin position="127"/>
        <end position="187"/>
    </location>
</feature>
<evidence type="ECO:0000259" key="4">
    <source>
        <dbReference type="PROSITE" id="PS50158"/>
    </source>
</evidence>
<dbReference type="SUPFAM" id="SSF57756">
    <property type="entry name" value="Retrovirus zinc finger-like domains"/>
    <property type="match status" value="1"/>
</dbReference>
<gene>
    <name evidence="5" type="ORF">AMATHDRAFT_5897</name>
</gene>
<evidence type="ECO:0000256" key="1">
    <source>
        <dbReference type="ARBA" id="ARBA00022664"/>
    </source>
</evidence>
<keyword evidence="2" id="KW-0479">Metal-binding</keyword>
<keyword evidence="6" id="KW-1185">Reference proteome</keyword>
<evidence type="ECO:0000256" key="3">
    <source>
        <dbReference type="SAM" id="MobiDB-lite"/>
    </source>
</evidence>
<evidence type="ECO:0000313" key="6">
    <source>
        <dbReference type="Proteomes" id="UP000242287"/>
    </source>
</evidence>
<keyword evidence="2" id="KW-0862">Zinc</keyword>
<dbReference type="GO" id="GO:0008270">
    <property type="term" value="F:zinc ion binding"/>
    <property type="evidence" value="ECO:0007669"/>
    <property type="project" value="UniProtKB-KW"/>
</dbReference>
<dbReference type="STRING" id="703135.A0A2A9NE37"/>
<dbReference type="PROSITE" id="PS50158">
    <property type="entry name" value="ZF_CCHC"/>
    <property type="match status" value="1"/>
</dbReference>
<accession>A0A2A9NE37</accession>
<dbReference type="Gene3D" id="4.10.60.10">
    <property type="entry name" value="Zinc finger, CCHC-type"/>
    <property type="match status" value="1"/>
</dbReference>
<protein>
    <recommendedName>
        <fullName evidence="4">CCHC-type domain-containing protein</fullName>
    </recommendedName>
</protein>
<dbReference type="SMART" id="SM00343">
    <property type="entry name" value="ZnF_C2HC"/>
    <property type="match status" value="1"/>
</dbReference>
<dbReference type="InterPro" id="IPR036875">
    <property type="entry name" value="Znf_CCHC_sf"/>
</dbReference>
<keyword evidence="2" id="KW-0863">Zinc-finger</keyword>
<organism evidence="5 6">
    <name type="scientific">Amanita thiersii Skay4041</name>
    <dbReference type="NCBI Taxonomy" id="703135"/>
    <lineage>
        <taxon>Eukaryota</taxon>
        <taxon>Fungi</taxon>
        <taxon>Dikarya</taxon>
        <taxon>Basidiomycota</taxon>
        <taxon>Agaricomycotina</taxon>
        <taxon>Agaricomycetes</taxon>
        <taxon>Agaricomycetidae</taxon>
        <taxon>Agaricales</taxon>
        <taxon>Pluteineae</taxon>
        <taxon>Amanitaceae</taxon>
        <taxon>Amanita</taxon>
    </lineage>
</organism>
<dbReference type="GO" id="GO:0006397">
    <property type="term" value="P:mRNA processing"/>
    <property type="evidence" value="ECO:0007669"/>
    <property type="project" value="UniProtKB-KW"/>
</dbReference>
<feature type="compositionally biased region" description="Low complexity" evidence="3">
    <location>
        <begin position="131"/>
        <end position="185"/>
    </location>
</feature>
<dbReference type="EMBL" id="KZ302067">
    <property type="protein sequence ID" value="PFH48318.1"/>
    <property type="molecule type" value="Genomic_DNA"/>
</dbReference>
<name>A0A2A9NE37_9AGAR</name>
<evidence type="ECO:0000313" key="5">
    <source>
        <dbReference type="EMBL" id="PFH48318.1"/>
    </source>
</evidence>
<evidence type="ECO:0000256" key="2">
    <source>
        <dbReference type="PROSITE-ProRule" id="PRU00047"/>
    </source>
</evidence>
<feature type="domain" description="CCHC-type" evidence="4">
    <location>
        <begin position="200"/>
        <end position="216"/>
    </location>
</feature>
<dbReference type="GO" id="GO:0003676">
    <property type="term" value="F:nucleic acid binding"/>
    <property type="evidence" value="ECO:0007669"/>
    <property type="project" value="InterPro"/>
</dbReference>
<proteinExistence type="predicted"/>
<dbReference type="Pfam" id="PF00098">
    <property type="entry name" value="zf-CCHC"/>
    <property type="match status" value="1"/>
</dbReference>
<dbReference type="OrthoDB" id="3026227at2759"/>
<dbReference type="Proteomes" id="UP000242287">
    <property type="component" value="Unassembled WGS sequence"/>
</dbReference>
<sequence>MQTGMVQQFCDSFLVYMQSPEYQTEFMQAAVGVDPIEILYQNIYQAFRDPNKQATAILELTTMKQGSKSAEEHVQCFKQAYGRSGYQETAVPELPTTLDKWYELIIRLDRQWRQAVAEKKIFAACGGGSTSGNTSTMQRTGQQGQSSGNTQRQGSNQQTQCNWQAPANRQNQPQQWRPPTQPVQWDPNAMQVNRNHGAFRCYNCGQTGHMAHNCPNPRNQQMHLMNTWNGGTDDDREELWRMVTGGSSVVGGSVTCTDEAPSEQLTVTQNMQTAPRSQNFPFGQ</sequence>
<dbReference type="InterPro" id="IPR001878">
    <property type="entry name" value="Znf_CCHC"/>
</dbReference>
<dbReference type="AlphaFoldDB" id="A0A2A9NE37"/>
<keyword evidence="1" id="KW-0507">mRNA processing</keyword>
<reference evidence="5 6" key="1">
    <citation type="submission" date="2014-02" db="EMBL/GenBank/DDBJ databases">
        <title>Transposable element dynamics among asymbiotic and ectomycorrhizal Amanita fungi.</title>
        <authorList>
            <consortium name="DOE Joint Genome Institute"/>
            <person name="Hess J."/>
            <person name="Skrede I."/>
            <person name="Wolfe B."/>
            <person name="LaButti K."/>
            <person name="Ohm R.A."/>
            <person name="Grigoriev I.V."/>
            <person name="Pringle A."/>
        </authorList>
    </citation>
    <scope>NUCLEOTIDE SEQUENCE [LARGE SCALE GENOMIC DNA]</scope>
    <source>
        <strain evidence="5 6">SKay4041</strain>
    </source>
</reference>